<evidence type="ECO:0000256" key="2">
    <source>
        <dbReference type="ARBA" id="ARBA00022840"/>
    </source>
</evidence>
<dbReference type="Proteomes" id="UP000051574">
    <property type="component" value="Unassembled WGS sequence"/>
</dbReference>
<keyword evidence="5" id="KW-1185">Reference proteome</keyword>
<dbReference type="PANTHER" id="PTHR48103:SF2">
    <property type="entry name" value="MIDASIN"/>
    <property type="match status" value="1"/>
</dbReference>
<evidence type="ECO:0000259" key="3">
    <source>
        <dbReference type="SMART" id="SM00382"/>
    </source>
</evidence>
<dbReference type="AlphaFoldDB" id="A0A0T6AVI5"/>
<name>A0A0T6AVI5_9SCAR</name>
<dbReference type="Pfam" id="PF07728">
    <property type="entry name" value="AAA_5"/>
    <property type="match status" value="3"/>
</dbReference>
<comment type="caution">
    <text evidence="4">The sequence shown here is derived from an EMBL/GenBank/DDBJ whole genome shotgun (WGS) entry which is preliminary data.</text>
</comment>
<evidence type="ECO:0000256" key="1">
    <source>
        <dbReference type="ARBA" id="ARBA00022741"/>
    </source>
</evidence>
<protein>
    <submittedName>
        <fullName evidence="4">AAA protein</fullName>
    </submittedName>
</protein>
<sequence length="877" mass="99008">MINKTVDAAFLQDLQAFASKNTTFRLFLNDIDLIHPTRANIEKIFRILSNAILEPQLTLHVADIFKSNILAILSGLVHSKNIPKIYENHVRICLTLSKLLNLYPDVHSLAIDYFEKWPAPFVKLQLDGPPICKKSKIHVNNEILICEVEIATISYIFLKSFPSYFRNKWPWSEFVSRYITSTDSMIQWICCQCIGIITAMTPCALYMFTTKVLPRNKIDECSINFETNFNAKAVQDISSIDIPTYLNENELLSECTSIVSIGGINVPVYDANIKPRIKIVEVESTIINSRKIAMGILSSKAINLLGPVGSGKSMLVEYVAEKTGRVLGEDFVKVQLGDQTDSKMLLGTYRCTDIPGEFVWQPGVLTQAVINGSWLLLEDIDLASNDIASVLCSLLENKQLSVPGYRDSVPIKPGFQLFVTQRLMSSITGYHKRRNHACDFLTKHMLSISIDPLSYNELEKVITTLFPKLQTISSRIVSVFEVFTRSTEENRNRVGRLVSTRDLFKWCSRAIVNYDVSSTTSALKILQDAIDIFCCNHSDKDDRLNLAKVISSHLGIISENAIYFCTQYKPHLSLTPDALKAGRAVVKRINNVRKLNAKFCFTRPSACLLESIMCCIDAKEPVLLVGETGTGKTSTVQFLARSLGQELIVINMNQQSDSADLLGGFKPVDLKFIVAPIKKEFENVFCSYFNVEQNKTFLSHIAYCFNSHLYNQLVLLMKKSYEAAMRRLTIQEMRSGVGKKRKSDYDPKSISSQREFLEKWESFGKKLEKLEQQLKHRNALAFTFIEGSLVKAIENGYWVLLDEINLANAETLECLSSLLEGPHGSLSLLERGDKKPIKRHTNFTLFACMNPSTDIGKKDLSSGLRNRFTEFFVDELT</sequence>
<dbReference type="InterPro" id="IPR040848">
    <property type="entry name" value="AAA_lid_7"/>
</dbReference>
<dbReference type="InterPro" id="IPR027417">
    <property type="entry name" value="P-loop_NTPase"/>
</dbReference>
<organism evidence="4 5">
    <name type="scientific">Oryctes borbonicus</name>
    <dbReference type="NCBI Taxonomy" id="1629725"/>
    <lineage>
        <taxon>Eukaryota</taxon>
        <taxon>Metazoa</taxon>
        <taxon>Ecdysozoa</taxon>
        <taxon>Arthropoda</taxon>
        <taxon>Hexapoda</taxon>
        <taxon>Insecta</taxon>
        <taxon>Pterygota</taxon>
        <taxon>Neoptera</taxon>
        <taxon>Endopterygota</taxon>
        <taxon>Coleoptera</taxon>
        <taxon>Polyphaga</taxon>
        <taxon>Scarabaeiformia</taxon>
        <taxon>Scarabaeidae</taxon>
        <taxon>Dynastinae</taxon>
        <taxon>Oryctes</taxon>
    </lineage>
</organism>
<keyword evidence="2" id="KW-0067">ATP-binding</keyword>
<reference evidence="4 5" key="1">
    <citation type="submission" date="2015-09" db="EMBL/GenBank/DDBJ databases">
        <title>Draft genome of the scarab beetle Oryctes borbonicus.</title>
        <authorList>
            <person name="Meyer J.M."/>
            <person name="Markov G.V."/>
            <person name="Baskaran P."/>
            <person name="Herrmann M."/>
            <person name="Sommer R.J."/>
            <person name="Roedelsperger C."/>
        </authorList>
    </citation>
    <scope>NUCLEOTIDE SEQUENCE [LARGE SCALE GENOMIC DNA]</scope>
    <source>
        <strain evidence="4">OB123</strain>
        <tissue evidence="4">Whole animal</tissue>
    </source>
</reference>
<dbReference type="SMART" id="SM00382">
    <property type="entry name" value="AAA"/>
    <property type="match status" value="2"/>
</dbReference>
<dbReference type="InterPro" id="IPR003593">
    <property type="entry name" value="AAA+_ATPase"/>
</dbReference>
<dbReference type="PANTHER" id="PTHR48103">
    <property type="entry name" value="MIDASIN-RELATED"/>
    <property type="match status" value="1"/>
</dbReference>
<dbReference type="GO" id="GO:0005634">
    <property type="term" value="C:nucleus"/>
    <property type="evidence" value="ECO:0007669"/>
    <property type="project" value="TreeGrafter"/>
</dbReference>
<gene>
    <name evidence="4" type="ORF">AMK59_8566</name>
</gene>
<dbReference type="Pfam" id="PF17867">
    <property type="entry name" value="AAA_lid_7"/>
    <property type="match status" value="1"/>
</dbReference>
<dbReference type="GO" id="GO:0016887">
    <property type="term" value="F:ATP hydrolysis activity"/>
    <property type="evidence" value="ECO:0007669"/>
    <property type="project" value="InterPro"/>
</dbReference>
<evidence type="ECO:0000313" key="4">
    <source>
        <dbReference type="EMBL" id="KRT79112.1"/>
    </source>
</evidence>
<dbReference type="GO" id="GO:0005524">
    <property type="term" value="F:ATP binding"/>
    <property type="evidence" value="ECO:0007669"/>
    <property type="project" value="UniProtKB-KW"/>
</dbReference>
<dbReference type="InterPro" id="IPR011704">
    <property type="entry name" value="ATPase_dyneun-rel_AAA"/>
</dbReference>
<dbReference type="FunFam" id="3.40.50.300:FF:000582">
    <property type="entry name" value="Midasin"/>
    <property type="match status" value="1"/>
</dbReference>
<dbReference type="GO" id="GO:0000055">
    <property type="term" value="P:ribosomal large subunit export from nucleus"/>
    <property type="evidence" value="ECO:0007669"/>
    <property type="project" value="TreeGrafter"/>
</dbReference>
<dbReference type="EMBL" id="LJIG01022710">
    <property type="protein sequence ID" value="KRT79112.1"/>
    <property type="molecule type" value="Genomic_DNA"/>
</dbReference>
<feature type="domain" description="AAA+ ATPase" evidence="3">
    <location>
        <begin position="618"/>
        <end position="874"/>
    </location>
</feature>
<dbReference type="OrthoDB" id="422220at2759"/>
<proteinExistence type="predicted"/>
<evidence type="ECO:0000313" key="5">
    <source>
        <dbReference type="Proteomes" id="UP000051574"/>
    </source>
</evidence>
<dbReference type="GO" id="GO:0000027">
    <property type="term" value="P:ribosomal large subunit assembly"/>
    <property type="evidence" value="ECO:0007669"/>
    <property type="project" value="TreeGrafter"/>
</dbReference>
<keyword evidence="1" id="KW-0547">Nucleotide-binding</keyword>
<feature type="domain" description="AAA+ ATPase" evidence="3">
    <location>
        <begin position="298"/>
        <end position="456"/>
    </location>
</feature>
<feature type="non-terminal residue" evidence="4">
    <location>
        <position position="877"/>
    </location>
</feature>
<dbReference type="Gene3D" id="3.40.50.300">
    <property type="entry name" value="P-loop containing nucleotide triphosphate hydrolases"/>
    <property type="match status" value="2"/>
</dbReference>
<accession>A0A0T6AVI5</accession>
<dbReference type="GO" id="GO:0030687">
    <property type="term" value="C:preribosome, large subunit precursor"/>
    <property type="evidence" value="ECO:0007669"/>
    <property type="project" value="TreeGrafter"/>
</dbReference>
<dbReference type="SUPFAM" id="SSF52540">
    <property type="entry name" value="P-loop containing nucleoside triphosphate hydrolases"/>
    <property type="match status" value="3"/>
</dbReference>